<evidence type="ECO:0000313" key="2">
    <source>
        <dbReference type="EMBL" id="GKT37766.1"/>
    </source>
</evidence>
<accession>A0ABQ5KZB3</accession>
<feature type="non-terminal residue" evidence="2">
    <location>
        <position position="1"/>
    </location>
</feature>
<protein>
    <submittedName>
        <fullName evidence="2">Uncharacterized protein</fullName>
    </submittedName>
</protein>
<feature type="compositionally biased region" description="Low complexity" evidence="1">
    <location>
        <begin position="1"/>
        <end position="15"/>
    </location>
</feature>
<feature type="compositionally biased region" description="Polar residues" evidence="1">
    <location>
        <begin position="38"/>
        <end position="64"/>
    </location>
</feature>
<feature type="compositionally biased region" description="Low complexity" evidence="1">
    <location>
        <begin position="67"/>
        <end position="79"/>
    </location>
</feature>
<dbReference type="EMBL" id="BQXS01005171">
    <property type="protein sequence ID" value="GKT37766.1"/>
    <property type="molecule type" value="Genomic_DNA"/>
</dbReference>
<proteinExistence type="predicted"/>
<organism evidence="2 3">
    <name type="scientific">Aduncisulcus paluster</name>
    <dbReference type="NCBI Taxonomy" id="2918883"/>
    <lineage>
        <taxon>Eukaryota</taxon>
        <taxon>Metamonada</taxon>
        <taxon>Carpediemonas-like organisms</taxon>
        <taxon>Aduncisulcus</taxon>
    </lineage>
</organism>
<keyword evidence="3" id="KW-1185">Reference proteome</keyword>
<gene>
    <name evidence="2" type="ORF">ADUPG1_003704</name>
</gene>
<feature type="non-terminal residue" evidence="2">
    <location>
        <position position="140"/>
    </location>
</feature>
<feature type="region of interest" description="Disordered" evidence="1">
    <location>
        <begin position="121"/>
        <end position="140"/>
    </location>
</feature>
<name>A0ABQ5KZB3_9EUKA</name>
<comment type="caution">
    <text evidence="2">The sequence shown here is derived from an EMBL/GenBank/DDBJ whole genome shotgun (WGS) entry which is preliminary data.</text>
</comment>
<evidence type="ECO:0000313" key="3">
    <source>
        <dbReference type="Proteomes" id="UP001057375"/>
    </source>
</evidence>
<reference evidence="2" key="1">
    <citation type="submission" date="2022-03" db="EMBL/GenBank/DDBJ databases">
        <title>Draft genome sequence of Aduncisulcus paluster, a free-living microaerophilic Fornicata.</title>
        <authorList>
            <person name="Yuyama I."/>
            <person name="Kume K."/>
            <person name="Tamura T."/>
            <person name="Inagaki Y."/>
            <person name="Hashimoto T."/>
        </authorList>
    </citation>
    <scope>NUCLEOTIDE SEQUENCE</scope>
    <source>
        <strain evidence="2">NY0171</strain>
    </source>
</reference>
<evidence type="ECO:0000256" key="1">
    <source>
        <dbReference type="SAM" id="MobiDB-lite"/>
    </source>
</evidence>
<feature type="region of interest" description="Disordered" evidence="1">
    <location>
        <begin position="1"/>
        <end position="83"/>
    </location>
</feature>
<sequence>SSSSSSARAVTSGNSSKEEEDGSNNSSNFHKDFIHYVPSSNPQFMSDVHSVSTTSTLMKSSNSGKLPGSKPSTMSPSSPTQHKASPIHVFIDEYGRTIQSPTHTQQHVGILQNTATTATTATNGQAREDGMVRARSLSVS</sequence>
<dbReference type="Proteomes" id="UP001057375">
    <property type="component" value="Unassembled WGS sequence"/>
</dbReference>